<proteinExistence type="predicted"/>
<gene>
    <name evidence="3" type="ORF">R3P38DRAFT_2763603</name>
</gene>
<evidence type="ECO:0000256" key="1">
    <source>
        <dbReference type="SAM" id="MobiDB-lite"/>
    </source>
</evidence>
<feature type="signal peptide" evidence="2">
    <location>
        <begin position="1"/>
        <end position="18"/>
    </location>
</feature>
<dbReference type="AlphaFoldDB" id="A0AAW0DFK0"/>
<evidence type="ECO:0000313" key="3">
    <source>
        <dbReference type="EMBL" id="KAK7050368.1"/>
    </source>
</evidence>
<keyword evidence="2" id="KW-0732">Signal</keyword>
<name>A0AAW0DFK0_9AGAR</name>
<feature type="region of interest" description="Disordered" evidence="1">
    <location>
        <begin position="66"/>
        <end position="94"/>
    </location>
</feature>
<feature type="chain" id="PRO_5043990359" evidence="2">
    <location>
        <begin position="19"/>
        <end position="147"/>
    </location>
</feature>
<evidence type="ECO:0000313" key="4">
    <source>
        <dbReference type="Proteomes" id="UP001362999"/>
    </source>
</evidence>
<keyword evidence="4" id="KW-1185">Reference proteome</keyword>
<sequence>MLLTILLVAVAINIWIQCWVPRRWAGAREQREALRLTVAAHCTRRPSDIEFVSYSNVSVCAPPRLPPGLTCTPQATPRTPYFGNRNLPHHQQNNKDNRAMNMARSSSEEAAHVLDSLESLVMDVTALSGRNSTKVSLRAEDEIQRLP</sequence>
<protein>
    <submittedName>
        <fullName evidence="3">Uncharacterized protein</fullName>
    </submittedName>
</protein>
<comment type="caution">
    <text evidence="3">The sequence shown here is derived from an EMBL/GenBank/DDBJ whole genome shotgun (WGS) entry which is preliminary data.</text>
</comment>
<evidence type="ECO:0000256" key="2">
    <source>
        <dbReference type="SAM" id="SignalP"/>
    </source>
</evidence>
<dbReference type="EMBL" id="JAWWNJ010000008">
    <property type="protein sequence ID" value="KAK7050368.1"/>
    <property type="molecule type" value="Genomic_DNA"/>
</dbReference>
<dbReference type="Proteomes" id="UP001362999">
    <property type="component" value="Unassembled WGS sequence"/>
</dbReference>
<accession>A0AAW0DFK0</accession>
<organism evidence="3 4">
    <name type="scientific">Favolaschia claudopus</name>
    <dbReference type="NCBI Taxonomy" id="2862362"/>
    <lineage>
        <taxon>Eukaryota</taxon>
        <taxon>Fungi</taxon>
        <taxon>Dikarya</taxon>
        <taxon>Basidiomycota</taxon>
        <taxon>Agaricomycotina</taxon>
        <taxon>Agaricomycetes</taxon>
        <taxon>Agaricomycetidae</taxon>
        <taxon>Agaricales</taxon>
        <taxon>Marasmiineae</taxon>
        <taxon>Mycenaceae</taxon>
        <taxon>Favolaschia</taxon>
    </lineage>
</organism>
<reference evidence="3 4" key="1">
    <citation type="journal article" date="2024" name="J Genomics">
        <title>Draft genome sequencing and assembly of Favolaschia claudopus CIRM-BRFM 2984 isolated from oak limbs.</title>
        <authorList>
            <person name="Navarro D."/>
            <person name="Drula E."/>
            <person name="Chaduli D."/>
            <person name="Cazenave R."/>
            <person name="Ahrendt S."/>
            <person name="Wang J."/>
            <person name="Lipzen A."/>
            <person name="Daum C."/>
            <person name="Barry K."/>
            <person name="Grigoriev I.V."/>
            <person name="Favel A."/>
            <person name="Rosso M.N."/>
            <person name="Martin F."/>
        </authorList>
    </citation>
    <scope>NUCLEOTIDE SEQUENCE [LARGE SCALE GENOMIC DNA]</scope>
    <source>
        <strain evidence="3 4">CIRM-BRFM 2984</strain>
    </source>
</reference>